<name>A0ACB8DD37_DERSI</name>
<dbReference type="EMBL" id="CM023471">
    <property type="protein sequence ID" value="KAH7965960.1"/>
    <property type="molecule type" value="Genomic_DNA"/>
</dbReference>
<organism evidence="1 2">
    <name type="scientific">Dermacentor silvarum</name>
    <name type="common">Tick</name>
    <dbReference type="NCBI Taxonomy" id="543639"/>
    <lineage>
        <taxon>Eukaryota</taxon>
        <taxon>Metazoa</taxon>
        <taxon>Ecdysozoa</taxon>
        <taxon>Arthropoda</taxon>
        <taxon>Chelicerata</taxon>
        <taxon>Arachnida</taxon>
        <taxon>Acari</taxon>
        <taxon>Parasitiformes</taxon>
        <taxon>Ixodida</taxon>
        <taxon>Ixodoidea</taxon>
        <taxon>Ixodidae</taxon>
        <taxon>Rhipicephalinae</taxon>
        <taxon>Dermacentor</taxon>
    </lineage>
</organism>
<reference evidence="1" key="1">
    <citation type="submission" date="2020-05" db="EMBL/GenBank/DDBJ databases">
        <title>Large-scale comparative analyses of tick genomes elucidate their genetic diversity and vector capacities.</title>
        <authorList>
            <person name="Jia N."/>
            <person name="Wang J."/>
            <person name="Shi W."/>
            <person name="Du L."/>
            <person name="Sun Y."/>
            <person name="Zhan W."/>
            <person name="Jiang J."/>
            <person name="Wang Q."/>
            <person name="Zhang B."/>
            <person name="Ji P."/>
            <person name="Sakyi L.B."/>
            <person name="Cui X."/>
            <person name="Yuan T."/>
            <person name="Jiang B."/>
            <person name="Yang W."/>
            <person name="Lam T.T.-Y."/>
            <person name="Chang Q."/>
            <person name="Ding S."/>
            <person name="Wang X."/>
            <person name="Zhu J."/>
            <person name="Ruan X."/>
            <person name="Zhao L."/>
            <person name="Wei J."/>
            <person name="Que T."/>
            <person name="Du C."/>
            <person name="Cheng J."/>
            <person name="Dai P."/>
            <person name="Han X."/>
            <person name="Huang E."/>
            <person name="Gao Y."/>
            <person name="Liu J."/>
            <person name="Shao H."/>
            <person name="Ye R."/>
            <person name="Li L."/>
            <person name="Wei W."/>
            <person name="Wang X."/>
            <person name="Wang C."/>
            <person name="Yang T."/>
            <person name="Huo Q."/>
            <person name="Li W."/>
            <person name="Guo W."/>
            <person name="Chen H."/>
            <person name="Zhou L."/>
            <person name="Ni X."/>
            <person name="Tian J."/>
            <person name="Zhou Y."/>
            <person name="Sheng Y."/>
            <person name="Liu T."/>
            <person name="Pan Y."/>
            <person name="Xia L."/>
            <person name="Li J."/>
            <person name="Zhao F."/>
            <person name="Cao W."/>
        </authorList>
    </citation>
    <scope>NUCLEOTIDE SEQUENCE</scope>
    <source>
        <strain evidence="1">Dsil-2018</strain>
    </source>
</reference>
<evidence type="ECO:0000313" key="2">
    <source>
        <dbReference type="Proteomes" id="UP000821865"/>
    </source>
</evidence>
<sequence>MARGDAVLGSLAESLGAVRTVLRATRLALEVVNASSSPPDDAEPHCARALARALGCGACASLPPTTVGKVTKRSGKSSTLAPTCSGLCVNAARGGCLAALEDLETPWGDLVSALHRLLPRLVGAYSLDEALSLLDSRVSEAVIHAMENGPELSKRVKLECGDPRRRPGGTNRTENRTELPAAAGRRPSGATLRGADAALRSRQRELLRQLSASRTLFSSLAGAVCDPDVVAPPPCWNGVQIGRYVKPVVTPGVAAQHENPEARHQVSTWDSWLDTHARRLKEMTTEILNHKVSMMPESDSYVMEGSGSGAWAGEDNSDDEDFDSGSGSGEAPEVDQPSPTTRVSTSTTSRPKTGGSTTPHVAALALIVAVVCSLLSTFAT</sequence>
<evidence type="ECO:0000313" key="1">
    <source>
        <dbReference type="EMBL" id="KAH7965960.1"/>
    </source>
</evidence>
<dbReference type="Proteomes" id="UP000821865">
    <property type="component" value="Chromosome 2"/>
</dbReference>
<protein>
    <submittedName>
        <fullName evidence="1">Uncharacterized protein</fullName>
    </submittedName>
</protein>
<keyword evidence="2" id="KW-1185">Reference proteome</keyword>
<gene>
    <name evidence="1" type="ORF">HPB49_012317</name>
</gene>
<comment type="caution">
    <text evidence="1">The sequence shown here is derived from an EMBL/GenBank/DDBJ whole genome shotgun (WGS) entry which is preliminary data.</text>
</comment>
<accession>A0ACB8DD37</accession>
<proteinExistence type="predicted"/>